<feature type="signal peptide" evidence="2">
    <location>
        <begin position="1"/>
        <end position="19"/>
    </location>
</feature>
<keyword evidence="2" id="KW-0732">Signal</keyword>
<feature type="transmembrane region" description="Helical" evidence="1">
    <location>
        <begin position="43"/>
        <end position="70"/>
    </location>
</feature>
<protein>
    <submittedName>
        <fullName evidence="3">Urease accessory protein UreJ</fullName>
    </submittedName>
</protein>
<keyword evidence="1" id="KW-1133">Transmembrane helix</keyword>
<feature type="chain" id="PRO_5019562992" evidence="2">
    <location>
        <begin position="20"/>
        <end position="189"/>
    </location>
</feature>
<dbReference type="RefSeq" id="WP_126841186.1">
    <property type="nucleotide sequence ID" value="NZ_PIQH01000003.1"/>
</dbReference>
<dbReference type="EMBL" id="PIQH01000003">
    <property type="protein sequence ID" value="RUO80652.1"/>
    <property type="molecule type" value="Genomic_DNA"/>
</dbReference>
<evidence type="ECO:0000256" key="1">
    <source>
        <dbReference type="SAM" id="Phobius"/>
    </source>
</evidence>
<name>A0A432ZS14_9GAMM</name>
<dbReference type="OrthoDB" id="9808192at2"/>
<dbReference type="InterPro" id="IPR007038">
    <property type="entry name" value="HupE_UreJ"/>
</dbReference>
<feature type="transmembrane region" description="Helical" evidence="1">
    <location>
        <begin position="139"/>
        <end position="161"/>
    </location>
</feature>
<comment type="caution">
    <text evidence="3">The sequence shown here is derived from an EMBL/GenBank/DDBJ whole genome shotgun (WGS) entry which is preliminary data.</text>
</comment>
<proteinExistence type="predicted"/>
<keyword evidence="1" id="KW-0472">Membrane</keyword>
<evidence type="ECO:0000313" key="3">
    <source>
        <dbReference type="EMBL" id="RUO80652.1"/>
    </source>
</evidence>
<dbReference type="AlphaFoldDB" id="A0A432ZS14"/>
<accession>A0A432ZS14</accession>
<gene>
    <name evidence="3" type="ORF">CWI84_03435</name>
</gene>
<dbReference type="Proteomes" id="UP000287996">
    <property type="component" value="Unassembled WGS sequence"/>
</dbReference>
<sequence>MLWIISLVAVALFSPSALAHSGSTDGGFLAGIQHPVLGPDHLLAMLSVGIVSAMMGGRAIWTVPLTFVVFMIVGGLLGMERLYFPGVELGIAISVILLGAAIAFDRGLSVTWVMAFVALFGIVHGHAHGYEMPALAKPWTYALGFTVGTAGIHIAGVFIALPATRHVGYRNGLRVVGAAIVAAGVYFLI</sequence>
<evidence type="ECO:0000313" key="4">
    <source>
        <dbReference type="Proteomes" id="UP000287996"/>
    </source>
</evidence>
<feature type="transmembrane region" description="Helical" evidence="1">
    <location>
        <begin position="82"/>
        <end position="104"/>
    </location>
</feature>
<keyword evidence="1" id="KW-0812">Transmembrane</keyword>
<keyword evidence="4" id="KW-1185">Reference proteome</keyword>
<feature type="transmembrane region" description="Helical" evidence="1">
    <location>
        <begin position="110"/>
        <end position="127"/>
    </location>
</feature>
<evidence type="ECO:0000256" key="2">
    <source>
        <dbReference type="SAM" id="SignalP"/>
    </source>
</evidence>
<reference evidence="3 4" key="1">
    <citation type="journal article" date="2011" name="Front. Microbiol.">
        <title>Genomic signatures of strain selection and enhancement in Bacillus atrophaeus var. globigii, a historical biowarfare simulant.</title>
        <authorList>
            <person name="Gibbons H.S."/>
            <person name="Broomall S.M."/>
            <person name="McNew L.A."/>
            <person name="Daligault H."/>
            <person name="Chapman C."/>
            <person name="Bruce D."/>
            <person name="Karavis M."/>
            <person name="Krepps M."/>
            <person name="McGregor P.A."/>
            <person name="Hong C."/>
            <person name="Park K.H."/>
            <person name="Akmal A."/>
            <person name="Feldman A."/>
            <person name="Lin J.S."/>
            <person name="Chang W.E."/>
            <person name="Higgs B.W."/>
            <person name="Demirev P."/>
            <person name="Lindquist J."/>
            <person name="Liem A."/>
            <person name="Fochler E."/>
            <person name="Read T.D."/>
            <person name="Tapia R."/>
            <person name="Johnson S."/>
            <person name="Bishop-Lilly K.A."/>
            <person name="Detter C."/>
            <person name="Han C."/>
            <person name="Sozhamannan S."/>
            <person name="Rosenzweig C.N."/>
            <person name="Skowronski E.W."/>
        </authorList>
    </citation>
    <scope>NUCLEOTIDE SEQUENCE [LARGE SCALE GENOMIC DNA]</scope>
    <source>
        <strain evidence="3 4">CC-PW-9</strain>
    </source>
</reference>
<organism evidence="3 4">
    <name type="scientific">Idiomarina tyrosinivorans</name>
    <dbReference type="NCBI Taxonomy" id="1445662"/>
    <lineage>
        <taxon>Bacteria</taxon>
        <taxon>Pseudomonadati</taxon>
        <taxon>Pseudomonadota</taxon>
        <taxon>Gammaproteobacteria</taxon>
        <taxon>Alteromonadales</taxon>
        <taxon>Idiomarinaceae</taxon>
        <taxon>Idiomarina</taxon>
    </lineage>
</organism>
<dbReference type="PIRSF" id="PIRSF016919">
    <property type="entry name" value="HupE_UreJ"/>
    <property type="match status" value="1"/>
</dbReference>
<dbReference type="Pfam" id="PF04955">
    <property type="entry name" value="HupE_UreJ"/>
    <property type="match status" value="1"/>
</dbReference>
<feature type="transmembrane region" description="Helical" evidence="1">
    <location>
        <begin position="167"/>
        <end position="188"/>
    </location>
</feature>